<gene>
    <name evidence="1" type="ORF">BBD42_04965</name>
</gene>
<accession>A0A1B2DDW4</accession>
<protein>
    <submittedName>
        <fullName evidence="1">Uncharacterized protein</fullName>
    </submittedName>
</protein>
<proteinExistence type="predicted"/>
<dbReference type="EMBL" id="CP016808">
    <property type="protein sequence ID" value="ANY65890.1"/>
    <property type="molecule type" value="Genomic_DNA"/>
</dbReference>
<dbReference type="SUPFAM" id="SSF54593">
    <property type="entry name" value="Glyoxalase/Bleomycin resistance protein/Dihydroxybiphenyl dioxygenase"/>
    <property type="match status" value="1"/>
</dbReference>
<name>A0A1B2DDW4_9BACL</name>
<dbReference type="InterPro" id="IPR029068">
    <property type="entry name" value="Glyas_Bleomycin-R_OHBP_Dase"/>
</dbReference>
<organism evidence="1">
    <name type="scientific">Paenibacillus sp. BIHB 4019</name>
    <dbReference type="NCBI Taxonomy" id="1870819"/>
    <lineage>
        <taxon>Bacteria</taxon>
        <taxon>Bacillati</taxon>
        <taxon>Bacillota</taxon>
        <taxon>Bacilli</taxon>
        <taxon>Bacillales</taxon>
        <taxon>Paenibacillaceae</taxon>
        <taxon>Paenibacillus</taxon>
    </lineage>
</organism>
<dbReference type="AlphaFoldDB" id="A0A1B2DDW4"/>
<sequence length="69" mass="7936">MMFWAFTACDRASFAGKENTGDGSASLYRFVLGMKEGVEQIVSVYVRDPDRNLIELSQYLVRFYEKLKS</sequence>
<reference evidence="1" key="1">
    <citation type="submission" date="2016-08" db="EMBL/GenBank/DDBJ databases">
        <title>Complete Genome Seqeunce of Paenibacillus sp. BIHB 4019 from tea rhizoplane.</title>
        <authorList>
            <person name="Thakur R."/>
            <person name="Swarnkar M.K."/>
            <person name="Gulati A."/>
        </authorList>
    </citation>
    <scope>NUCLEOTIDE SEQUENCE [LARGE SCALE GENOMIC DNA]</scope>
    <source>
        <strain evidence="1">BIHB4019</strain>
    </source>
</reference>
<evidence type="ECO:0000313" key="1">
    <source>
        <dbReference type="EMBL" id="ANY65890.1"/>
    </source>
</evidence>